<organism evidence="2 3">
    <name type="scientific">Sulfoacidibacillus ferrooxidans</name>
    <dbReference type="NCBI Taxonomy" id="2005001"/>
    <lineage>
        <taxon>Bacteria</taxon>
        <taxon>Bacillati</taxon>
        <taxon>Bacillota</taxon>
        <taxon>Bacilli</taxon>
        <taxon>Bacillales</taxon>
        <taxon>Alicyclobacillaceae</taxon>
        <taxon>Sulfoacidibacillus</taxon>
    </lineage>
</organism>
<evidence type="ECO:0000313" key="2">
    <source>
        <dbReference type="EMBL" id="MCI0181870.1"/>
    </source>
</evidence>
<keyword evidence="1" id="KW-0472">Membrane</keyword>
<dbReference type="InterPro" id="IPR010690">
    <property type="entry name" value="YqfD"/>
</dbReference>
<feature type="transmembrane region" description="Helical" evidence="1">
    <location>
        <begin position="90"/>
        <end position="110"/>
    </location>
</feature>
<keyword evidence="1" id="KW-1133">Transmembrane helix</keyword>
<gene>
    <name evidence="2" type="ORF">MM817_00117</name>
</gene>
<accession>A0A9X2AC45</accession>
<sequence length="398" mass="44320">MAIRIAEFLSGSVRVLVVKDHSHVVLKALVARGFPLYDVKYIAADQYELTVGLAHVPALVQAARQSFVKVRFIRKWGMPFIIWRAKRRKAFVVGAIFFVVALYTLSGFIWHVNIEGTDQPEAVQMALEKMHVYPGGLIYKVLDQDTIQLALLDALPDLSWVGVRIHGTSIYVRVIPRIPGATVLPSNPQNIVARVPAVIATILADNGHASVKPGQYVTPGTVLISGALEDGKTVHADGIVRGIVWYRSDLTLPQKTTTELLLGNHVQHDYLVFGKFALQFWGFSHPPYEHVAIQNVDHHLKIGDFTLPIDVRTETVYEAMPYTQNVTEAELTNRGLHFAAVDVLSQCKGDGKVLRQNVLQRKLEHGKLYMTIWTEVLQDIGVNQPISPPLIVPNKKTT</sequence>
<dbReference type="EMBL" id="JALBUF010000001">
    <property type="protein sequence ID" value="MCI0181870.1"/>
    <property type="molecule type" value="Genomic_DNA"/>
</dbReference>
<dbReference type="Pfam" id="PF06898">
    <property type="entry name" value="YqfD"/>
    <property type="match status" value="1"/>
</dbReference>
<protein>
    <recommendedName>
        <fullName evidence="4">Sporulation protein YqfD</fullName>
    </recommendedName>
</protein>
<name>A0A9X2AC45_9BACL</name>
<evidence type="ECO:0008006" key="4">
    <source>
        <dbReference type="Google" id="ProtNLM"/>
    </source>
</evidence>
<keyword evidence="3" id="KW-1185">Reference proteome</keyword>
<dbReference type="RefSeq" id="WP_241711499.1">
    <property type="nucleotide sequence ID" value="NZ_JALBUF010000001.1"/>
</dbReference>
<dbReference type="AlphaFoldDB" id="A0A9X2AC45"/>
<dbReference type="PIRSF" id="PIRSF029895">
    <property type="entry name" value="SpoIV"/>
    <property type="match status" value="1"/>
</dbReference>
<comment type="caution">
    <text evidence="2">The sequence shown here is derived from an EMBL/GenBank/DDBJ whole genome shotgun (WGS) entry which is preliminary data.</text>
</comment>
<evidence type="ECO:0000313" key="3">
    <source>
        <dbReference type="Proteomes" id="UP001139263"/>
    </source>
</evidence>
<reference evidence="2" key="1">
    <citation type="submission" date="2022-03" db="EMBL/GenBank/DDBJ databases">
        <title>Draft Genome Sequence of Firmicute Strain S0AB, a Heterotrophic Iron/Sulfur-Oxidizing Extreme Acidophile.</title>
        <authorList>
            <person name="Vergara E."/>
            <person name="Pakostova E."/>
            <person name="Johnson D.B."/>
            <person name="Holmes D.S."/>
        </authorList>
    </citation>
    <scope>NUCLEOTIDE SEQUENCE</scope>
    <source>
        <strain evidence="2">S0AB</strain>
    </source>
</reference>
<evidence type="ECO:0000256" key="1">
    <source>
        <dbReference type="SAM" id="Phobius"/>
    </source>
</evidence>
<dbReference type="Proteomes" id="UP001139263">
    <property type="component" value="Unassembled WGS sequence"/>
</dbReference>
<keyword evidence="1" id="KW-0812">Transmembrane</keyword>
<proteinExistence type="predicted"/>